<dbReference type="GO" id="GO:0004386">
    <property type="term" value="F:helicase activity"/>
    <property type="evidence" value="ECO:0007669"/>
    <property type="project" value="UniProtKB-KW"/>
</dbReference>
<dbReference type="AlphaFoldDB" id="E4V5W7"/>
<proteinExistence type="predicted"/>
<dbReference type="eggNOG" id="KOG1802">
    <property type="taxonomic scope" value="Eukaryota"/>
</dbReference>
<dbReference type="Pfam" id="PF13087">
    <property type="entry name" value="AAA_12"/>
    <property type="match status" value="1"/>
</dbReference>
<dbReference type="InterPro" id="IPR045055">
    <property type="entry name" value="DNA2/NAM7-like"/>
</dbReference>
<dbReference type="OrthoDB" id="6513042at2759"/>
<keyword evidence="3" id="KW-0378">Hydrolase</keyword>
<dbReference type="InterPro" id="IPR041679">
    <property type="entry name" value="DNA2/NAM7-like_C"/>
</dbReference>
<dbReference type="InterPro" id="IPR027417">
    <property type="entry name" value="P-loop_NTPase"/>
</dbReference>
<dbReference type="EMBL" id="DS989830">
    <property type="protein sequence ID" value="EFR05492.1"/>
    <property type="molecule type" value="Genomic_DNA"/>
</dbReference>
<dbReference type="Pfam" id="PF13086">
    <property type="entry name" value="AAA_11"/>
    <property type="match status" value="1"/>
</dbReference>
<feature type="domain" description="DNA2/NAM7 helicase helicase" evidence="1">
    <location>
        <begin position="2"/>
        <end position="287"/>
    </location>
</feature>
<evidence type="ECO:0000313" key="4">
    <source>
        <dbReference type="Proteomes" id="UP000002669"/>
    </source>
</evidence>
<keyword evidence="3" id="KW-0547">Nucleotide-binding</keyword>
<keyword evidence="3" id="KW-0347">Helicase</keyword>
<sequence length="479" mass="52590">MGPPGTGKTTVSTKICEHLYDLNVAVLVICGSNHGLDVLSARLANTLRQNMQGHPSRTPGFYRLDSDTREDADPQMALGVASTMATDTSSFFEIVATLQRTGIDETRFRLLQTSIEASLATGSSVSLGAHILARLQVAAKNPSVVNAKELELLQYIAYRILLSRKGYLFAEVVTDVPGQPVTPYSPKARLKSNEDSDTILRELMSEAGAAWLKLQEYYISQAKVIFCTASTASRKSLQSFKPAVVIVEEASQLTESMCLNGISKYYASLKKVVLSGDLCQLPPTVSSLGKNEFCNPEKVSLFERMIKTGVPHTMLRTQYRMHPDISDFVNATFCSNPLVNGSSLRRNNSQMFSEFMTKPYSTSPGASYYMAVANSSVWQRKWGTSLVNPKYAVAVANLVSGLINFGCPQNQILVLSYYSEELSLLKELLNRKRGLKDIVVQSVDASQGNEKSIVIVSTTRVRLRICGRPPTTMCCIELG</sequence>
<feature type="domain" description="DNA2/NAM7 helicase-like C-terminal" evidence="2">
    <location>
        <begin position="299"/>
        <end position="461"/>
    </location>
</feature>
<dbReference type="Gene3D" id="3.40.50.300">
    <property type="entry name" value="P-loop containing nucleotide triphosphate hydrolases"/>
    <property type="match status" value="2"/>
</dbReference>
<dbReference type="VEuPathDB" id="FungiDB:MGYG_08507"/>
<evidence type="ECO:0000259" key="1">
    <source>
        <dbReference type="Pfam" id="PF13086"/>
    </source>
</evidence>
<evidence type="ECO:0000313" key="3">
    <source>
        <dbReference type="EMBL" id="EFR05492.1"/>
    </source>
</evidence>
<dbReference type="InterPro" id="IPR041677">
    <property type="entry name" value="DNA2/NAM7_AAA_11"/>
</dbReference>
<name>E4V5W7_ARTGP</name>
<dbReference type="HOGENOM" id="CLU_569812_0_0_1"/>
<organism evidence="4">
    <name type="scientific">Arthroderma gypseum (strain ATCC MYA-4604 / CBS 118893)</name>
    <name type="common">Microsporum gypseum</name>
    <dbReference type="NCBI Taxonomy" id="535722"/>
    <lineage>
        <taxon>Eukaryota</taxon>
        <taxon>Fungi</taxon>
        <taxon>Dikarya</taxon>
        <taxon>Ascomycota</taxon>
        <taxon>Pezizomycotina</taxon>
        <taxon>Eurotiomycetes</taxon>
        <taxon>Eurotiomycetidae</taxon>
        <taxon>Onygenales</taxon>
        <taxon>Arthrodermataceae</taxon>
        <taxon>Nannizzia</taxon>
    </lineage>
</organism>
<dbReference type="RefSeq" id="XP_003169599.1">
    <property type="nucleotide sequence ID" value="XM_003169551.1"/>
</dbReference>
<dbReference type="PANTHER" id="PTHR10887:SF495">
    <property type="entry name" value="HELICASE SENATAXIN ISOFORM X1-RELATED"/>
    <property type="match status" value="1"/>
</dbReference>
<dbReference type="STRING" id="535722.E4V5W7"/>
<dbReference type="Proteomes" id="UP000002669">
    <property type="component" value="Unassembled WGS sequence"/>
</dbReference>
<gene>
    <name evidence="3" type="ORF">MGYG_08507</name>
</gene>
<dbReference type="InParanoid" id="E4V5W7"/>
<evidence type="ECO:0000259" key="2">
    <source>
        <dbReference type="Pfam" id="PF13087"/>
    </source>
</evidence>
<keyword evidence="4" id="KW-1185">Reference proteome</keyword>
<dbReference type="GeneID" id="10024830"/>
<keyword evidence="3" id="KW-0067">ATP-binding</keyword>
<dbReference type="SUPFAM" id="SSF52540">
    <property type="entry name" value="P-loop containing nucleoside triphosphate hydrolases"/>
    <property type="match status" value="1"/>
</dbReference>
<protein>
    <submittedName>
        <fullName evidence="3">ATP-dependent helicase NAM7</fullName>
    </submittedName>
</protein>
<accession>E4V5W7</accession>
<dbReference type="PANTHER" id="PTHR10887">
    <property type="entry name" value="DNA2/NAM7 HELICASE FAMILY"/>
    <property type="match status" value="1"/>
</dbReference>
<reference evidence="4" key="1">
    <citation type="journal article" date="2012" name="MBio">
        <title>Comparative genome analysis of Trichophyton rubrum and related dermatophytes reveals candidate genes involved in infection.</title>
        <authorList>
            <person name="Martinez D.A."/>
            <person name="Oliver B.G."/>
            <person name="Graeser Y."/>
            <person name="Goldberg J.M."/>
            <person name="Li W."/>
            <person name="Martinez-Rossi N.M."/>
            <person name="Monod M."/>
            <person name="Shelest E."/>
            <person name="Barton R.C."/>
            <person name="Birch E."/>
            <person name="Brakhage A.A."/>
            <person name="Chen Z."/>
            <person name="Gurr S.J."/>
            <person name="Heiman D."/>
            <person name="Heitman J."/>
            <person name="Kosti I."/>
            <person name="Rossi A."/>
            <person name="Saif S."/>
            <person name="Samalova M."/>
            <person name="Saunders C.W."/>
            <person name="Shea T."/>
            <person name="Summerbell R.C."/>
            <person name="Xu J."/>
            <person name="Young S."/>
            <person name="Zeng Q."/>
            <person name="Birren B.W."/>
            <person name="Cuomo C.A."/>
            <person name="White T.C."/>
        </authorList>
    </citation>
    <scope>NUCLEOTIDE SEQUENCE [LARGE SCALE GENOMIC DNA]</scope>
    <source>
        <strain evidence="4">ATCC MYA-4604 / CBS 118893</strain>
    </source>
</reference>